<evidence type="ECO:0000256" key="2">
    <source>
        <dbReference type="ARBA" id="ARBA00022633"/>
    </source>
</evidence>
<dbReference type="InterPro" id="IPR006123">
    <property type="entry name" value="Toxin_b-grasp_Staph/Strep"/>
</dbReference>
<dbReference type="PROSITE" id="PS00278">
    <property type="entry name" value="STAPH_STREP_TOXIN_2"/>
    <property type="match status" value="1"/>
</dbReference>
<feature type="domain" description="Staphylococcal/Streptococcal toxin OB-fold" evidence="8">
    <location>
        <begin position="57"/>
        <end position="155"/>
    </location>
</feature>
<dbReference type="InterPro" id="IPR006173">
    <property type="entry name" value="Staph_tox_OB"/>
</dbReference>
<dbReference type="SUPFAM" id="SSF54334">
    <property type="entry name" value="Superantigen toxins, C-terminal domain"/>
    <property type="match status" value="1"/>
</dbReference>
<protein>
    <submittedName>
        <fullName evidence="10">Uncharacterized protein</fullName>
    </submittedName>
</protein>
<evidence type="ECO:0000256" key="3">
    <source>
        <dbReference type="ARBA" id="ARBA00022656"/>
    </source>
</evidence>
<evidence type="ECO:0000256" key="6">
    <source>
        <dbReference type="PIRSR" id="PIRSR613307-50"/>
    </source>
</evidence>
<comment type="similarity">
    <text evidence="1">Belongs to the staphylococcal/streptococcal toxin family.</text>
</comment>
<dbReference type="InterPro" id="IPR016091">
    <property type="entry name" value="SuperAg_toxin_C"/>
</dbReference>
<evidence type="ECO:0000259" key="8">
    <source>
        <dbReference type="Pfam" id="PF01123"/>
    </source>
</evidence>
<organism evidence="10 11">
    <name type="scientific">Staphylococcus hyicus</name>
    <dbReference type="NCBI Taxonomy" id="1284"/>
    <lineage>
        <taxon>Bacteria</taxon>
        <taxon>Bacillati</taxon>
        <taxon>Bacillota</taxon>
        <taxon>Bacilli</taxon>
        <taxon>Bacillales</taxon>
        <taxon>Staphylococcaceae</taxon>
        <taxon>Staphylococcus</taxon>
    </lineage>
</organism>
<dbReference type="Gene3D" id="3.10.20.120">
    <property type="match status" value="1"/>
</dbReference>
<dbReference type="GO" id="GO:0005576">
    <property type="term" value="C:extracellular region"/>
    <property type="evidence" value="ECO:0007669"/>
    <property type="project" value="InterPro"/>
</dbReference>
<feature type="domain" description="Staphylococcal/Streptococcal toxin beta-grasp" evidence="9">
    <location>
        <begin position="166"/>
        <end position="270"/>
    </location>
</feature>
<dbReference type="Proteomes" id="UP000285625">
    <property type="component" value="Unassembled WGS sequence"/>
</dbReference>
<reference evidence="10 11" key="1">
    <citation type="journal article" date="2016" name="Front. Microbiol.">
        <title>Comprehensive Phylogenetic Analysis of Bovine Non-aureus Staphylococci Species Based on Whole-Genome Sequencing.</title>
        <authorList>
            <person name="Naushad S."/>
            <person name="Barkema H.W."/>
            <person name="Luby C."/>
            <person name="Condas L.A."/>
            <person name="Nobrega D.B."/>
            <person name="Carson D.A."/>
            <person name="De Buck J."/>
        </authorList>
    </citation>
    <scope>NUCLEOTIDE SEQUENCE [LARGE SCALE GENOMIC DNA]</scope>
    <source>
        <strain evidence="10 11">SNUC 5959</strain>
    </source>
</reference>
<evidence type="ECO:0000256" key="5">
    <source>
        <dbReference type="ARBA" id="ARBA00022861"/>
    </source>
</evidence>
<comment type="caution">
    <text evidence="10">The sequence shown here is derived from an EMBL/GenBank/DDBJ whole genome shotgun (WGS) entry which is preliminary data.</text>
</comment>
<evidence type="ECO:0000256" key="4">
    <source>
        <dbReference type="ARBA" id="ARBA00022729"/>
    </source>
</evidence>
<feature type="signal peptide" evidence="7">
    <location>
        <begin position="1"/>
        <end position="22"/>
    </location>
</feature>
<dbReference type="InterPro" id="IPR013307">
    <property type="entry name" value="Superantigen_bac"/>
</dbReference>
<dbReference type="EMBL" id="QXVO01000024">
    <property type="protein sequence ID" value="RIO45061.1"/>
    <property type="molecule type" value="Genomic_DNA"/>
</dbReference>
<evidence type="ECO:0000313" key="10">
    <source>
        <dbReference type="EMBL" id="RIO45061.1"/>
    </source>
</evidence>
<dbReference type="InterPro" id="IPR006126">
    <property type="entry name" value="Staph/Strept_toxin_CS"/>
</dbReference>
<keyword evidence="2" id="KW-0766">Superantigen</keyword>
<dbReference type="Gene3D" id="2.40.50.110">
    <property type="match status" value="1"/>
</dbReference>
<feature type="disulfide bond" evidence="6">
    <location>
        <begin position="127"/>
        <end position="148"/>
    </location>
</feature>
<gene>
    <name evidence="10" type="ORF">BUZ57_08395</name>
</gene>
<dbReference type="InterPro" id="IPR008992">
    <property type="entry name" value="Enterotoxin"/>
</dbReference>
<keyword evidence="4 7" id="KW-0732">Signal</keyword>
<sequence length="273" mass="31748">MFKNFKKIILISAILLLFSAACQVSFIGSNVIKADTQPDPTPEQLNKSSKFTGLMENMKYLYDNHYVQANNVKSNDQFLNFDLIYPIKDTKFGNYDKVRVEFTNKMLADQYKNKNVDVFGTNYYKHCYFSNEDKNDSNNSNRTSGKTCMYGGVTEHEGNRTDSPRNVLVKVFEDKRNTLSFDVQTNKKQVTAQELDIKTRDFLIKNKNIYEFNSSPYETGYIKFIEDGKNTFWYDMMPPAGDDLDQSRYLMIYKDNKTLDSSKTTIEVHLTKK</sequence>
<dbReference type="SUPFAM" id="SSF50203">
    <property type="entry name" value="Bacterial enterotoxins"/>
    <property type="match status" value="1"/>
</dbReference>
<dbReference type="GO" id="GO:0090729">
    <property type="term" value="F:toxin activity"/>
    <property type="evidence" value="ECO:0007669"/>
    <property type="project" value="UniProtKB-KW"/>
</dbReference>
<dbReference type="Pfam" id="PF02876">
    <property type="entry name" value="Stap_Strp_tox_C"/>
    <property type="match status" value="1"/>
</dbReference>
<accession>A0A418JI06</accession>
<dbReference type="PROSITE" id="PS00277">
    <property type="entry name" value="STAPH_STREP_TOXIN_1"/>
    <property type="match status" value="1"/>
</dbReference>
<keyword evidence="3" id="KW-0800">Toxin</keyword>
<dbReference type="PRINTS" id="PR00279">
    <property type="entry name" value="BACTRLTOXIN"/>
</dbReference>
<evidence type="ECO:0000259" key="9">
    <source>
        <dbReference type="Pfam" id="PF02876"/>
    </source>
</evidence>
<keyword evidence="6" id="KW-1015">Disulfide bond</keyword>
<keyword evidence="5" id="KW-0260">Enterotoxin</keyword>
<dbReference type="RefSeq" id="WP_119635612.1">
    <property type="nucleotide sequence ID" value="NZ_QXVO01000024.1"/>
</dbReference>
<feature type="chain" id="PRO_5038458261" evidence="7">
    <location>
        <begin position="23"/>
        <end position="273"/>
    </location>
</feature>
<dbReference type="AlphaFoldDB" id="A0A418JI06"/>
<evidence type="ECO:0000256" key="1">
    <source>
        <dbReference type="ARBA" id="ARBA00008401"/>
    </source>
</evidence>
<dbReference type="InterPro" id="IPR006177">
    <property type="entry name" value="Toxin_bac"/>
</dbReference>
<proteinExistence type="inferred from homology"/>
<evidence type="ECO:0000313" key="11">
    <source>
        <dbReference type="Proteomes" id="UP000285625"/>
    </source>
</evidence>
<dbReference type="Pfam" id="PF01123">
    <property type="entry name" value="Stap_Strp_toxin"/>
    <property type="match status" value="1"/>
</dbReference>
<evidence type="ECO:0000256" key="7">
    <source>
        <dbReference type="SAM" id="SignalP"/>
    </source>
</evidence>
<dbReference type="PROSITE" id="PS51257">
    <property type="entry name" value="PROKAR_LIPOPROTEIN"/>
    <property type="match status" value="1"/>
</dbReference>
<dbReference type="PRINTS" id="PR01898">
    <property type="entry name" value="SAGSUPRFAMLY"/>
</dbReference>
<name>A0A418JI06_STAHY</name>